<dbReference type="EMBL" id="BOPH01000034">
    <property type="protein sequence ID" value="GIJ67966.1"/>
    <property type="molecule type" value="Genomic_DNA"/>
</dbReference>
<protein>
    <recommendedName>
        <fullName evidence="1">TadE-like domain-containing protein</fullName>
    </recommendedName>
</protein>
<organism evidence="2 3">
    <name type="scientific">Virgisporangium ochraceum</name>
    <dbReference type="NCBI Taxonomy" id="65505"/>
    <lineage>
        <taxon>Bacteria</taxon>
        <taxon>Bacillati</taxon>
        <taxon>Actinomycetota</taxon>
        <taxon>Actinomycetes</taxon>
        <taxon>Micromonosporales</taxon>
        <taxon>Micromonosporaceae</taxon>
        <taxon>Virgisporangium</taxon>
    </lineage>
</organism>
<gene>
    <name evidence="2" type="ORF">Voc01_028830</name>
</gene>
<accession>A0A8J3ZQL5</accession>
<dbReference type="RefSeq" id="WP_203927919.1">
    <property type="nucleotide sequence ID" value="NZ_BOPH01000034.1"/>
</dbReference>
<dbReference type="Proteomes" id="UP000635606">
    <property type="component" value="Unassembled WGS sequence"/>
</dbReference>
<dbReference type="AlphaFoldDB" id="A0A8J3ZQL5"/>
<dbReference type="Pfam" id="PF07811">
    <property type="entry name" value="TadE"/>
    <property type="match status" value="1"/>
</dbReference>
<name>A0A8J3ZQL5_9ACTN</name>
<comment type="caution">
    <text evidence="2">The sequence shown here is derived from an EMBL/GenBank/DDBJ whole genome shotgun (WGS) entry which is preliminary data.</text>
</comment>
<evidence type="ECO:0000313" key="2">
    <source>
        <dbReference type="EMBL" id="GIJ67966.1"/>
    </source>
</evidence>
<keyword evidence="3" id="KW-1185">Reference proteome</keyword>
<sequence length="127" mass="13647">MMRRLRSDRGSAAVELAILFPAVLLLLFASIQTAAWFLARNVAMTAAQEAVTAQRAYNAPDGAGHARATRFLNGAGDWLVGPTVTVVRDGDDVSATVTGRSLRFVVAFDVSQTAHGRVERFSSEEQP</sequence>
<reference evidence="2" key="1">
    <citation type="submission" date="2021-01" db="EMBL/GenBank/DDBJ databases">
        <title>Whole genome shotgun sequence of Virgisporangium ochraceum NBRC 16418.</title>
        <authorList>
            <person name="Komaki H."/>
            <person name="Tamura T."/>
        </authorList>
    </citation>
    <scope>NUCLEOTIDE SEQUENCE</scope>
    <source>
        <strain evidence="2">NBRC 16418</strain>
    </source>
</reference>
<dbReference type="InterPro" id="IPR012495">
    <property type="entry name" value="TadE-like_dom"/>
</dbReference>
<feature type="domain" description="TadE-like" evidence="1">
    <location>
        <begin position="10"/>
        <end position="51"/>
    </location>
</feature>
<evidence type="ECO:0000259" key="1">
    <source>
        <dbReference type="Pfam" id="PF07811"/>
    </source>
</evidence>
<proteinExistence type="predicted"/>
<evidence type="ECO:0000313" key="3">
    <source>
        <dbReference type="Proteomes" id="UP000635606"/>
    </source>
</evidence>